<gene>
    <name evidence="3" type="ORF">M513_12095</name>
    <name evidence="4" type="ORF">M514_12095</name>
</gene>
<accession>A0A085MUZ2</accession>
<feature type="region of interest" description="Disordered" evidence="2">
    <location>
        <begin position="535"/>
        <end position="662"/>
    </location>
</feature>
<feature type="region of interest" description="Disordered" evidence="2">
    <location>
        <begin position="354"/>
        <end position="378"/>
    </location>
</feature>
<evidence type="ECO:0008006" key="6">
    <source>
        <dbReference type="Google" id="ProtNLM"/>
    </source>
</evidence>
<feature type="coiled-coil region" evidence="1">
    <location>
        <begin position="809"/>
        <end position="836"/>
    </location>
</feature>
<feature type="compositionally biased region" description="Basic and acidic residues" evidence="2">
    <location>
        <begin position="355"/>
        <end position="378"/>
    </location>
</feature>
<evidence type="ECO:0000256" key="2">
    <source>
        <dbReference type="SAM" id="MobiDB-lite"/>
    </source>
</evidence>
<sequence>MADLCNFSRKESLVERKRRQWAQEKAELQEWYPFGKPGAGAPLKSPIPAMDQPTKSSPQDLAYNSQAATAAADVGRNLPLRNGVDNFDGVNGPPSVVMPQRMDASPYVPYNTGESSFVKLYPFPYSAFYHETGQFYHPNHQVATSGLMQAQIACPHPPPARFDGFVPQGQAAGQLITATDSLYSTPINRPADPFACPYYHGAIGQPRLMPSNTAMPLNHAFPCASSTPYRALSTVTTGVCQPPGGAFQGSPIGIEMDRVNNLAAPATAYVSPMIFGQQMPQPPSYSPNGCDVRSLCSGGDAVDSSLLTMHDQAMSKSYPGTSDDYGIHKRRAIVTAPRNEYDLEERRARSIQQKKAIDEQIQEQRRKKLEEAERERKEMERIERERQRIEFREAMESKMERSKWKRMQDLEQMRENAVLESWEKAKEDAALMKHARLRKHASLSNNEDEFVLVAGLNGLEDSCPTVNGMSTANGMSSSSAFSDNNSEGSHSRSDYGRVPSRIAADERPIKPLSSSSPLDMWDDLISKQRSAADTVKLPKKDITAAGETKENGAPPSRRTNGQDSLHRSKSDLTPTVGSGSRISRPKASLRTSIVRPLMRRRQEKTTPEEAPTASLPKSVGFGERLSKKLSFSKSGKKESSSNGLPPPSPSAKTKGSSTASSLISQLSASLHIGSRKSKRQPIASSVPLARKNRASVFVPENPFGDSFGGLNPLCQPLNTRNRRTKRTAETDKGNVDKSDEKLNNASMEKSVPSSLSNSSSIGEYDTVSSPPCTFSRSPSLRSPSLSGFNSKSPLYQTISSKIRCSTESQKKVMEQLFQLRKQLKEKQKAIEDAIMKPMIVQKPSSLAAGNGL</sequence>
<evidence type="ECO:0000256" key="1">
    <source>
        <dbReference type="SAM" id="Coils"/>
    </source>
</evidence>
<evidence type="ECO:0000313" key="3">
    <source>
        <dbReference type="EMBL" id="KFD47013.1"/>
    </source>
</evidence>
<dbReference type="CDD" id="cd06503">
    <property type="entry name" value="ATP-synt_Fo_b"/>
    <property type="match status" value="1"/>
</dbReference>
<feature type="compositionally biased region" description="Low complexity" evidence="2">
    <location>
        <begin position="470"/>
        <end position="488"/>
    </location>
</feature>
<dbReference type="EMBL" id="KL363343">
    <property type="protein sequence ID" value="KFD47013.1"/>
    <property type="molecule type" value="Genomic_DNA"/>
</dbReference>
<feature type="region of interest" description="Disordered" evidence="2">
    <location>
        <begin position="470"/>
        <end position="519"/>
    </location>
</feature>
<evidence type="ECO:0000313" key="4">
    <source>
        <dbReference type="EMBL" id="KFD61038.1"/>
    </source>
</evidence>
<feature type="compositionally biased region" description="Basic and acidic residues" evidence="2">
    <location>
        <begin position="726"/>
        <end position="742"/>
    </location>
</feature>
<feature type="compositionally biased region" description="Low complexity" evidence="2">
    <location>
        <begin position="775"/>
        <end position="786"/>
    </location>
</feature>
<proteinExistence type="predicted"/>
<evidence type="ECO:0000313" key="5">
    <source>
        <dbReference type="Proteomes" id="UP000030764"/>
    </source>
</evidence>
<organism evidence="4">
    <name type="scientific">Trichuris suis</name>
    <name type="common">pig whipworm</name>
    <dbReference type="NCBI Taxonomy" id="68888"/>
    <lineage>
        <taxon>Eukaryota</taxon>
        <taxon>Metazoa</taxon>
        <taxon>Ecdysozoa</taxon>
        <taxon>Nematoda</taxon>
        <taxon>Enoplea</taxon>
        <taxon>Dorylaimia</taxon>
        <taxon>Trichinellida</taxon>
        <taxon>Trichuridae</taxon>
        <taxon>Trichuris</taxon>
    </lineage>
</organism>
<feature type="region of interest" description="Disordered" evidence="2">
    <location>
        <begin position="709"/>
        <end position="786"/>
    </location>
</feature>
<feature type="compositionally biased region" description="Low complexity" evidence="2">
    <location>
        <begin position="650"/>
        <end position="662"/>
    </location>
</feature>
<feature type="compositionally biased region" description="Polar residues" evidence="2">
    <location>
        <begin position="571"/>
        <end position="581"/>
    </location>
</feature>
<keyword evidence="5" id="KW-1185">Reference proteome</keyword>
<feature type="region of interest" description="Disordered" evidence="2">
    <location>
        <begin position="33"/>
        <end position="60"/>
    </location>
</feature>
<name>A0A085MUZ2_9BILA</name>
<dbReference type="Proteomes" id="UP000030758">
    <property type="component" value="Unassembled WGS sequence"/>
</dbReference>
<feature type="compositionally biased region" description="Low complexity" evidence="2">
    <location>
        <begin position="750"/>
        <end position="760"/>
    </location>
</feature>
<feature type="compositionally biased region" description="Basic and acidic residues" evidence="2">
    <location>
        <begin position="536"/>
        <end position="550"/>
    </location>
</feature>
<protein>
    <recommendedName>
        <fullName evidence="6">CCDC66 domain-containing protein</fullName>
    </recommendedName>
</protein>
<reference evidence="4 5" key="1">
    <citation type="journal article" date="2014" name="Nat. Genet.">
        <title>Genome and transcriptome of the porcine whipworm Trichuris suis.</title>
        <authorList>
            <person name="Jex A.R."/>
            <person name="Nejsum P."/>
            <person name="Schwarz E.M."/>
            <person name="Hu L."/>
            <person name="Young N.D."/>
            <person name="Hall R.S."/>
            <person name="Korhonen P.K."/>
            <person name="Liao S."/>
            <person name="Thamsborg S."/>
            <person name="Xia J."/>
            <person name="Xu P."/>
            <person name="Wang S."/>
            <person name="Scheerlinck J.P."/>
            <person name="Hofmann A."/>
            <person name="Sternberg P.W."/>
            <person name="Wang J."/>
            <person name="Gasser R.B."/>
        </authorList>
    </citation>
    <scope>NUCLEOTIDE SEQUENCE [LARGE SCALE GENOMIC DNA]</scope>
    <source>
        <strain evidence="4">DCEP-RM93F</strain>
        <strain evidence="3">DCEP-RM93M</strain>
    </source>
</reference>
<dbReference type="EMBL" id="KL367638">
    <property type="protein sequence ID" value="KFD61038.1"/>
    <property type="molecule type" value="Genomic_DNA"/>
</dbReference>
<dbReference type="AlphaFoldDB" id="A0A085MUZ2"/>
<keyword evidence="1" id="KW-0175">Coiled coil</keyword>
<dbReference type="Proteomes" id="UP000030764">
    <property type="component" value="Unassembled WGS sequence"/>
</dbReference>